<dbReference type="PANTHER" id="PTHR43425">
    <property type="entry name" value="OXYGEN-INSENSITIVE NADPH NITROREDUCTASE"/>
    <property type="match status" value="1"/>
</dbReference>
<dbReference type="Proteomes" id="UP000235682">
    <property type="component" value="Unassembled WGS sequence"/>
</dbReference>
<evidence type="ECO:0000256" key="3">
    <source>
        <dbReference type="ARBA" id="ARBA00022643"/>
    </source>
</evidence>
<dbReference type="PIRSF" id="PIRSF005426">
    <property type="entry name" value="Frp"/>
    <property type="match status" value="1"/>
</dbReference>
<feature type="domain" description="Nitroreductase" evidence="6">
    <location>
        <begin position="11"/>
        <end position="162"/>
    </location>
</feature>
<evidence type="ECO:0000256" key="5">
    <source>
        <dbReference type="PIRNR" id="PIRNR005426"/>
    </source>
</evidence>
<evidence type="ECO:0000256" key="4">
    <source>
        <dbReference type="ARBA" id="ARBA00023002"/>
    </source>
</evidence>
<dbReference type="Pfam" id="PF00881">
    <property type="entry name" value="Nitroreductase"/>
    <property type="match status" value="1"/>
</dbReference>
<keyword evidence="2 5" id="KW-0285">Flavoprotein</keyword>
<dbReference type="GO" id="GO:0016491">
    <property type="term" value="F:oxidoreductase activity"/>
    <property type="evidence" value="ECO:0007669"/>
    <property type="project" value="UniProtKB-UniRule"/>
</dbReference>
<dbReference type="InterPro" id="IPR016446">
    <property type="entry name" value="Flavin_OxRdtase_Frp"/>
</dbReference>
<gene>
    <name evidence="7" type="ORF">CJ205_03620</name>
</gene>
<evidence type="ECO:0000313" key="8">
    <source>
        <dbReference type="Proteomes" id="UP000235682"/>
    </source>
</evidence>
<dbReference type="InterPro" id="IPR000415">
    <property type="entry name" value="Nitroreductase-like"/>
</dbReference>
<dbReference type="AlphaFoldDB" id="A0A1G8LT39"/>
<dbReference type="InterPro" id="IPR029479">
    <property type="entry name" value="Nitroreductase"/>
</dbReference>
<name>A0A1G8LT39_9LACT</name>
<dbReference type="OrthoDB" id="9775805at2"/>
<keyword evidence="5" id="KW-0521">NADP</keyword>
<organism evidence="7 8">
    <name type="scientific">Dolosicoccus paucivorans</name>
    <dbReference type="NCBI Taxonomy" id="84521"/>
    <lineage>
        <taxon>Bacteria</taxon>
        <taxon>Bacillati</taxon>
        <taxon>Bacillota</taxon>
        <taxon>Bacilli</taxon>
        <taxon>Lactobacillales</taxon>
        <taxon>Aerococcaceae</taxon>
        <taxon>Dolosicoccus</taxon>
    </lineage>
</organism>
<dbReference type="RefSeq" id="WP_092085389.1">
    <property type="nucleotide sequence ID" value="NZ_FNEL01000024.1"/>
</dbReference>
<comment type="similarity">
    <text evidence="1 5">Belongs to the flavin oxidoreductase frp family.</text>
</comment>
<keyword evidence="8" id="KW-1185">Reference proteome</keyword>
<protein>
    <submittedName>
        <fullName evidence="7">NADPH-dependent oxidoreductase</fullName>
    </submittedName>
</protein>
<comment type="caution">
    <text evidence="7">The sequence shown here is derived from an EMBL/GenBank/DDBJ whole genome shotgun (WGS) entry which is preliminary data.</text>
</comment>
<dbReference type="EMBL" id="PNHE01000010">
    <property type="protein sequence ID" value="PMC58601.1"/>
    <property type="molecule type" value="Genomic_DNA"/>
</dbReference>
<dbReference type="PANTHER" id="PTHR43425:SF2">
    <property type="entry name" value="OXYGEN-INSENSITIVE NADPH NITROREDUCTASE"/>
    <property type="match status" value="1"/>
</dbReference>
<accession>A0A1G8LT39</accession>
<keyword evidence="3 5" id="KW-0288">FMN</keyword>
<dbReference type="STRING" id="84521.SAMN04487994_10244"/>
<dbReference type="Gene3D" id="3.40.109.10">
    <property type="entry name" value="NADH Oxidase"/>
    <property type="match status" value="1"/>
</dbReference>
<evidence type="ECO:0000256" key="2">
    <source>
        <dbReference type="ARBA" id="ARBA00022630"/>
    </source>
</evidence>
<proteinExistence type="inferred from homology"/>
<evidence type="ECO:0000256" key="1">
    <source>
        <dbReference type="ARBA" id="ARBA00008366"/>
    </source>
</evidence>
<evidence type="ECO:0000313" key="7">
    <source>
        <dbReference type="EMBL" id="PMC58601.1"/>
    </source>
</evidence>
<keyword evidence="4 5" id="KW-0560">Oxidoreductase</keyword>
<reference evidence="7 8" key="1">
    <citation type="submission" date="2017-09" db="EMBL/GenBank/DDBJ databases">
        <title>Bacterial strain isolated from the female urinary microbiota.</title>
        <authorList>
            <person name="Thomas-White K."/>
            <person name="Kumar N."/>
            <person name="Forster S."/>
            <person name="Putonti C."/>
            <person name="Lawley T."/>
            <person name="Wolfe A.J."/>
        </authorList>
    </citation>
    <scope>NUCLEOTIDE SEQUENCE [LARGE SCALE GENOMIC DNA]</scope>
    <source>
        <strain evidence="7 8">UMB0852</strain>
    </source>
</reference>
<evidence type="ECO:0000259" key="6">
    <source>
        <dbReference type="Pfam" id="PF00881"/>
    </source>
</evidence>
<sequence>MNETMKHQLNHRTMRFFKDEPVSSERLEQYLQVMRRTATSVGLQSYSVIRVTDLEKREALSKVANQAYLKDVPELFIFIVDCYRIHQIAEEKGYSTEHTATMDRFFQGVADAYLASQNMTNAIESDGLGAVYFGSILNDPAKTVEILDLPPYTFPIVGLGFGFPDDNPELKPRMSLDFLVGENGYPMHRHYVEALADFDEEMTHYYDTRTRNQRHDSYTNSVLTQLDRFNPKRAQMLRVIESQGFDLGLEDK</sequence>
<dbReference type="SUPFAM" id="SSF55469">
    <property type="entry name" value="FMN-dependent nitroreductase-like"/>
    <property type="match status" value="1"/>
</dbReference>